<accession>A0A3M7KRB2</accession>
<feature type="region of interest" description="Disordered" evidence="1">
    <location>
        <begin position="117"/>
        <end position="169"/>
    </location>
</feature>
<dbReference type="EMBL" id="QOKY01000202">
    <property type="protein sequence ID" value="RMZ53071.1"/>
    <property type="molecule type" value="Genomic_DNA"/>
</dbReference>
<comment type="caution">
    <text evidence="3">The sequence shown here is derived from an EMBL/GenBank/DDBJ whole genome shotgun (WGS) entry which is preliminary data.</text>
</comment>
<dbReference type="InterPro" id="IPR002044">
    <property type="entry name" value="CBM20"/>
</dbReference>
<dbReference type="Proteomes" id="UP000279271">
    <property type="component" value="Unassembled WGS sequence"/>
</dbReference>
<proteinExistence type="predicted"/>
<dbReference type="PANTHER" id="PTHR15048:SF0">
    <property type="entry name" value="STARCH-BINDING DOMAIN-CONTAINING PROTEIN 1"/>
    <property type="match status" value="1"/>
</dbReference>
<dbReference type="AlphaFoldDB" id="A0A3M7KRB2"/>
<name>A0A3M7KRB2_AUXPR</name>
<dbReference type="InterPro" id="IPR013784">
    <property type="entry name" value="Carb-bd-like_fold"/>
</dbReference>
<gene>
    <name evidence="3" type="ORF">APUTEX25_001190</name>
</gene>
<dbReference type="SUPFAM" id="SSF49452">
    <property type="entry name" value="Starch-binding domain-like"/>
    <property type="match status" value="1"/>
</dbReference>
<evidence type="ECO:0000313" key="4">
    <source>
        <dbReference type="Proteomes" id="UP000279271"/>
    </source>
</evidence>
<dbReference type="GO" id="GO:2001070">
    <property type="term" value="F:starch binding"/>
    <property type="evidence" value="ECO:0007669"/>
    <property type="project" value="InterPro"/>
</dbReference>
<dbReference type="GO" id="GO:0016020">
    <property type="term" value="C:membrane"/>
    <property type="evidence" value="ECO:0007669"/>
    <property type="project" value="TreeGrafter"/>
</dbReference>
<feature type="domain" description="CBM20" evidence="2">
    <location>
        <begin position="13"/>
        <end position="112"/>
    </location>
</feature>
<dbReference type="PROSITE" id="PS51166">
    <property type="entry name" value="CBM20"/>
    <property type="match status" value="1"/>
</dbReference>
<evidence type="ECO:0000259" key="2">
    <source>
        <dbReference type="PROSITE" id="PS51166"/>
    </source>
</evidence>
<evidence type="ECO:0000256" key="1">
    <source>
        <dbReference type="SAM" id="MobiDB-lite"/>
    </source>
</evidence>
<dbReference type="SMART" id="SM01065">
    <property type="entry name" value="CBM_2"/>
    <property type="match status" value="1"/>
</dbReference>
<feature type="compositionally biased region" description="Basic and acidic residues" evidence="1">
    <location>
        <begin position="151"/>
        <end position="167"/>
    </location>
</feature>
<dbReference type="Pfam" id="PF00686">
    <property type="entry name" value="CBM_20"/>
    <property type="match status" value="1"/>
</dbReference>
<dbReference type="Gene3D" id="2.60.40.10">
    <property type="entry name" value="Immunoglobulins"/>
    <property type="match status" value="1"/>
</dbReference>
<dbReference type="PANTHER" id="PTHR15048">
    <property type="entry name" value="STARCH-BINDING DOMAIN-CONTAINING PROTEIN 1"/>
    <property type="match status" value="1"/>
</dbReference>
<organism evidence="3 4">
    <name type="scientific">Auxenochlorella protothecoides</name>
    <name type="common">Green microalga</name>
    <name type="synonym">Chlorella protothecoides</name>
    <dbReference type="NCBI Taxonomy" id="3075"/>
    <lineage>
        <taxon>Eukaryota</taxon>
        <taxon>Viridiplantae</taxon>
        <taxon>Chlorophyta</taxon>
        <taxon>core chlorophytes</taxon>
        <taxon>Trebouxiophyceae</taxon>
        <taxon>Chlorellales</taxon>
        <taxon>Chlorellaceae</taxon>
        <taxon>Auxenochlorella</taxon>
    </lineage>
</organism>
<reference evidence="4" key="1">
    <citation type="journal article" date="2018" name="Algal Res.">
        <title>Characterization of plant carbon substrate utilization by Auxenochlorella protothecoides.</title>
        <authorList>
            <person name="Vogler B.W."/>
            <person name="Starkenburg S.R."/>
            <person name="Sudasinghe N."/>
            <person name="Schambach J.Y."/>
            <person name="Rollin J.A."/>
            <person name="Pattathil S."/>
            <person name="Barry A.N."/>
        </authorList>
    </citation>
    <scope>NUCLEOTIDE SEQUENCE [LARGE SCALE GENOMIC DNA]</scope>
    <source>
        <strain evidence="4">UTEX 25</strain>
    </source>
</reference>
<dbReference type="InterPro" id="IPR013783">
    <property type="entry name" value="Ig-like_fold"/>
</dbReference>
<dbReference type="CDD" id="cd05467">
    <property type="entry name" value="CBM20"/>
    <property type="match status" value="1"/>
</dbReference>
<protein>
    <recommendedName>
        <fullName evidence="2">CBM20 domain-containing protein</fullName>
    </recommendedName>
</protein>
<sequence length="215" mass="22785">MQAPGRLTATIAHQPAAGRSVKVVTPSCPLAFGDELVVVGSHQGWKPEAGTVLTWTEGDTWVGELSKQLTDPALEFKLVVRHGDGSTDWESGDNRSVQLPPGPAVVTCTWGDASRTLVDQESPAPEVEEQERPGAEVEGEDGEGSGAEEPVPEKHHPTEAWESRPDGEATLYTFKDAGVEESAATLAARQLLSDLPKEAVADLKSGRQIDTGGVE</sequence>
<evidence type="ECO:0000313" key="3">
    <source>
        <dbReference type="EMBL" id="RMZ53071.1"/>
    </source>
</evidence>